<accession>A0ACB9G0D5</accession>
<keyword evidence="2" id="KW-1185">Reference proteome</keyword>
<proteinExistence type="predicted"/>
<name>A0ACB9G0D5_9ASTR</name>
<evidence type="ECO:0000313" key="2">
    <source>
        <dbReference type="Proteomes" id="UP001056120"/>
    </source>
</evidence>
<reference evidence="1 2" key="2">
    <citation type="journal article" date="2022" name="Mol. Ecol. Resour.">
        <title>The genomes of chicory, endive, great burdock and yacon provide insights into Asteraceae paleo-polyploidization history and plant inulin production.</title>
        <authorList>
            <person name="Fan W."/>
            <person name="Wang S."/>
            <person name="Wang H."/>
            <person name="Wang A."/>
            <person name="Jiang F."/>
            <person name="Liu H."/>
            <person name="Zhao H."/>
            <person name="Xu D."/>
            <person name="Zhang Y."/>
        </authorList>
    </citation>
    <scope>NUCLEOTIDE SEQUENCE [LARGE SCALE GENOMIC DNA]</scope>
    <source>
        <strain evidence="2">cv. Yunnan</strain>
        <tissue evidence="1">Leaves</tissue>
    </source>
</reference>
<comment type="caution">
    <text evidence="1">The sequence shown here is derived from an EMBL/GenBank/DDBJ whole genome shotgun (WGS) entry which is preliminary data.</text>
</comment>
<dbReference type="EMBL" id="CM042032">
    <property type="protein sequence ID" value="KAI3776984.1"/>
    <property type="molecule type" value="Genomic_DNA"/>
</dbReference>
<gene>
    <name evidence="1" type="ORF">L1987_46777</name>
</gene>
<dbReference type="Proteomes" id="UP001056120">
    <property type="component" value="Linkage Group LG15"/>
</dbReference>
<evidence type="ECO:0000313" key="1">
    <source>
        <dbReference type="EMBL" id="KAI3776984.1"/>
    </source>
</evidence>
<sequence>MLASRHSFHAILMVGCRQRFAKQDQRDVFSAMHMMQQVQALAQTKHFPFTYATAKCQACLEEADMVEYDEDIPKKKKGS</sequence>
<protein>
    <submittedName>
        <fullName evidence="1">Uncharacterized protein</fullName>
    </submittedName>
</protein>
<reference evidence="2" key="1">
    <citation type="journal article" date="2022" name="Mol. Ecol. Resour.">
        <title>The genomes of chicory, endive, great burdock and yacon provide insights into Asteraceae palaeo-polyploidization history and plant inulin production.</title>
        <authorList>
            <person name="Fan W."/>
            <person name="Wang S."/>
            <person name="Wang H."/>
            <person name="Wang A."/>
            <person name="Jiang F."/>
            <person name="Liu H."/>
            <person name="Zhao H."/>
            <person name="Xu D."/>
            <person name="Zhang Y."/>
        </authorList>
    </citation>
    <scope>NUCLEOTIDE SEQUENCE [LARGE SCALE GENOMIC DNA]</scope>
    <source>
        <strain evidence="2">cv. Yunnan</strain>
    </source>
</reference>
<organism evidence="1 2">
    <name type="scientific">Smallanthus sonchifolius</name>
    <dbReference type="NCBI Taxonomy" id="185202"/>
    <lineage>
        <taxon>Eukaryota</taxon>
        <taxon>Viridiplantae</taxon>
        <taxon>Streptophyta</taxon>
        <taxon>Embryophyta</taxon>
        <taxon>Tracheophyta</taxon>
        <taxon>Spermatophyta</taxon>
        <taxon>Magnoliopsida</taxon>
        <taxon>eudicotyledons</taxon>
        <taxon>Gunneridae</taxon>
        <taxon>Pentapetalae</taxon>
        <taxon>asterids</taxon>
        <taxon>campanulids</taxon>
        <taxon>Asterales</taxon>
        <taxon>Asteraceae</taxon>
        <taxon>Asteroideae</taxon>
        <taxon>Heliantheae alliance</taxon>
        <taxon>Millerieae</taxon>
        <taxon>Smallanthus</taxon>
    </lineage>
</organism>